<evidence type="ECO:0008006" key="5">
    <source>
        <dbReference type="Google" id="ProtNLM"/>
    </source>
</evidence>
<evidence type="ECO:0000256" key="1">
    <source>
        <dbReference type="SAM" id="MobiDB-lite"/>
    </source>
</evidence>
<evidence type="ECO:0000256" key="2">
    <source>
        <dbReference type="SAM" id="SignalP"/>
    </source>
</evidence>
<organism evidence="3 4">
    <name type="scientific">Aurantiacibacter rhizosphaerae</name>
    <dbReference type="NCBI Taxonomy" id="2691582"/>
    <lineage>
        <taxon>Bacteria</taxon>
        <taxon>Pseudomonadati</taxon>
        <taxon>Pseudomonadota</taxon>
        <taxon>Alphaproteobacteria</taxon>
        <taxon>Sphingomonadales</taxon>
        <taxon>Erythrobacteraceae</taxon>
        <taxon>Aurantiacibacter</taxon>
    </lineage>
</organism>
<gene>
    <name evidence="3" type="ORF">GRF63_15015</name>
</gene>
<comment type="caution">
    <text evidence="3">The sequence shown here is derived from an EMBL/GenBank/DDBJ whole genome shotgun (WGS) entry which is preliminary data.</text>
</comment>
<accession>A0A844XI27</accession>
<evidence type="ECO:0000313" key="3">
    <source>
        <dbReference type="EMBL" id="MWV29214.1"/>
    </source>
</evidence>
<name>A0A844XI27_9SPHN</name>
<keyword evidence="2" id="KW-0732">Signal</keyword>
<reference evidence="3 4" key="1">
    <citation type="submission" date="2019-12" db="EMBL/GenBank/DDBJ databases">
        <authorList>
            <person name="Lee S.D."/>
        </authorList>
    </citation>
    <scope>NUCLEOTIDE SEQUENCE [LARGE SCALE GENOMIC DNA]</scope>
    <source>
        <strain evidence="3 4">GH3-10</strain>
    </source>
</reference>
<evidence type="ECO:0000313" key="4">
    <source>
        <dbReference type="Proteomes" id="UP000461409"/>
    </source>
</evidence>
<sequence>MNIRARHAIAAALCSAAMAIAAPLAAQDQAPKEPDNEIVVEGEIDVDRGDARDQTRDITPRPTSAQEPLARFNKEICPGVWGLAPENAQIVIDRIYDNAEKIGVPVNDAPDCGANVWVIVVDDPHETFKQLRDKNDFLVRGMGYWERERIEKQDGAALSWNLVSTRSRGGLEAVQGANSDAVNETTLMSRTNTAIRQDIELSVVLVRRSELATVDALTLADYATMRGLAKTEEPNESLAFDTVLGAFGPARDVTRLSVFDLSYLRALYRSSPTRDARLALTDVERLMEEEYARMEAERTEQR</sequence>
<proteinExistence type="predicted"/>
<feature type="chain" id="PRO_5032650557" description="DUF2927 domain-containing protein" evidence="2">
    <location>
        <begin position="27"/>
        <end position="302"/>
    </location>
</feature>
<feature type="region of interest" description="Disordered" evidence="1">
    <location>
        <begin position="41"/>
        <end position="67"/>
    </location>
</feature>
<dbReference type="RefSeq" id="WP_160486821.1">
    <property type="nucleotide sequence ID" value="NZ_WUBR01000003.1"/>
</dbReference>
<reference evidence="3 4" key="2">
    <citation type="submission" date="2020-02" db="EMBL/GenBank/DDBJ databases">
        <title>Erythrobacter dongmakensis sp. nov., isolated from a tidal mudflat.</title>
        <authorList>
            <person name="Kim I.S."/>
        </authorList>
    </citation>
    <scope>NUCLEOTIDE SEQUENCE [LARGE SCALE GENOMIC DNA]</scope>
    <source>
        <strain evidence="3 4">GH3-10</strain>
    </source>
</reference>
<dbReference type="AlphaFoldDB" id="A0A844XI27"/>
<feature type="signal peptide" evidence="2">
    <location>
        <begin position="1"/>
        <end position="26"/>
    </location>
</feature>
<keyword evidence="4" id="KW-1185">Reference proteome</keyword>
<protein>
    <recommendedName>
        <fullName evidence="5">DUF2927 domain-containing protein</fullName>
    </recommendedName>
</protein>
<dbReference type="EMBL" id="WUBR01000003">
    <property type="protein sequence ID" value="MWV29214.1"/>
    <property type="molecule type" value="Genomic_DNA"/>
</dbReference>
<dbReference type="Proteomes" id="UP000461409">
    <property type="component" value="Unassembled WGS sequence"/>
</dbReference>
<feature type="compositionally biased region" description="Basic and acidic residues" evidence="1">
    <location>
        <begin position="45"/>
        <end position="59"/>
    </location>
</feature>